<gene>
    <name evidence="2" type="ORF">KK1_031298</name>
</gene>
<keyword evidence="1" id="KW-0732">Signal</keyword>
<proteinExistence type="predicted"/>
<evidence type="ECO:0000313" key="2">
    <source>
        <dbReference type="EMBL" id="KYP47068.1"/>
    </source>
</evidence>
<evidence type="ECO:0000313" key="3">
    <source>
        <dbReference type="Proteomes" id="UP000075243"/>
    </source>
</evidence>
<keyword evidence="3" id="KW-1185">Reference proteome</keyword>
<dbReference type="EMBL" id="KQ483538">
    <property type="protein sequence ID" value="KYP47068.1"/>
    <property type="molecule type" value="Genomic_DNA"/>
</dbReference>
<dbReference type="OMA" id="FANSCEN"/>
<sequence>ITKTMNTSIHVVALLLVLTMWSSFANSCENCLTPSMIHHSNHTDINILVITITSGMSPSDPSLFFFYNNEETRTYLEPGKSFVKFTNFDRKVVLMYWDVLCAIFYAYDPSSEGDHQRIYWLVNPEGVFHSWDNKSWEKRKPWNSNNCS</sequence>
<evidence type="ECO:0000256" key="1">
    <source>
        <dbReference type="SAM" id="SignalP"/>
    </source>
</evidence>
<feature type="signal peptide" evidence="1">
    <location>
        <begin position="1"/>
        <end position="25"/>
    </location>
</feature>
<dbReference type="PANTHER" id="PTHR35630:SF2">
    <property type="entry name" value="LEGUMINOSIN GROUP486 SECRETED PEPTIDE"/>
    <property type="match status" value="1"/>
</dbReference>
<dbReference type="AlphaFoldDB" id="A0A151RWY8"/>
<feature type="chain" id="PRO_5007588165" description="S-protein homolog" evidence="1">
    <location>
        <begin position="26"/>
        <end position="148"/>
    </location>
</feature>
<reference evidence="2" key="1">
    <citation type="journal article" date="2012" name="Nat. Biotechnol.">
        <title>Draft genome sequence of pigeonpea (Cajanus cajan), an orphan legume crop of resource-poor farmers.</title>
        <authorList>
            <person name="Varshney R.K."/>
            <person name="Chen W."/>
            <person name="Li Y."/>
            <person name="Bharti A.K."/>
            <person name="Saxena R.K."/>
            <person name="Schlueter J.A."/>
            <person name="Donoghue M.T."/>
            <person name="Azam S."/>
            <person name="Fan G."/>
            <person name="Whaley A.M."/>
            <person name="Farmer A.D."/>
            <person name="Sheridan J."/>
            <person name="Iwata A."/>
            <person name="Tuteja R."/>
            <person name="Penmetsa R.V."/>
            <person name="Wu W."/>
            <person name="Upadhyaya H.D."/>
            <person name="Yang S.P."/>
            <person name="Shah T."/>
            <person name="Saxena K.B."/>
            <person name="Michael T."/>
            <person name="McCombie W.R."/>
            <person name="Yang B."/>
            <person name="Zhang G."/>
            <person name="Yang H."/>
            <person name="Wang J."/>
            <person name="Spillane C."/>
            <person name="Cook D.R."/>
            <person name="May G.D."/>
            <person name="Xu X."/>
            <person name="Jackson S.A."/>
        </authorList>
    </citation>
    <scope>NUCLEOTIDE SEQUENCE [LARGE SCALE GENOMIC DNA]</scope>
</reference>
<dbReference type="PANTHER" id="PTHR35630">
    <property type="entry name" value="LEGUMINOSIN GROUP486 SECRETED PEPTIDE"/>
    <property type="match status" value="1"/>
</dbReference>
<feature type="non-terminal residue" evidence="2">
    <location>
        <position position="1"/>
    </location>
</feature>
<dbReference type="Proteomes" id="UP000075243">
    <property type="component" value="Unassembled WGS sequence"/>
</dbReference>
<accession>A0A151RWY8</accession>
<protein>
    <recommendedName>
        <fullName evidence="4">S-protein homolog</fullName>
    </recommendedName>
</protein>
<organism evidence="2 3">
    <name type="scientific">Cajanus cajan</name>
    <name type="common">Pigeon pea</name>
    <name type="synonym">Cajanus indicus</name>
    <dbReference type="NCBI Taxonomy" id="3821"/>
    <lineage>
        <taxon>Eukaryota</taxon>
        <taxon>Viridiplantae</taxon>
        <taxon>Streptophyta</taxon>
        <taxon>Embryophyta</taxon>
        <taxon>Tracheophyta</taxon>
        <taxon>Spermatophyta</taxon>
        <taxon>Magnoliopsida</taxon>
        <taxon>eudicotyledons</taxon>
        <taxon>Gunneridae</taxon>
        <taxon>Pentapetalae</taxon>
        <taxon>rosids</taxon>
        <taxon>fabids</taxon>
        <taxon>Fabales</taxon>
        <taxon>Fabaceae</taxon>
        <taxon>Papilionoideae</taxon>
        <taxon>50 kb inversion clade</taxon>
        <taxon>NPAAA clade</taxon>
        <taxon>indigoferoid/millettioid clade</taxon>
        <taxon>Phaseoleae</taxon>
        <taxon>Cajanus</taxon>
    </lineage>
</organism>
<evidence type="ECO:0008006" key="4">
    <source>
        <dbReference type="Google" id="ProtNLM"/>
    </source>
</evidence>
<dbReference type="Gramene" id="C.cajan_29173.t">
    <property type="protein sequence ID" value="C.cajan_29173.t.cds1"/>
    <property type="gene ID" value="C.cajan_29173"/>
</dbReference>
<name>A0A151RWY8_CAJCA</name>